<dbReference type="OMA" id="LRTHRHW"/>
<organism evidence="10 11">
    <name type="scientific">Trypanosoma rangeli</name>
    <dbReference type="NCBI Taxonomy" id="5698"/>
    <lineage>
        <taxon>Eukaryota</taxon>
        <taxon>Discoba</taxon>
        <taxon>Euglenozoa</taxon>
        <taxon>Kinetoplastea</taxon>
        <taxon>Metakinetoplastina</taxon>
        <taxon>Trypanosomatida</taxon>
        <taxon>Trypanosomatidae</taxon>
        <taxon>Trypanosoma</taxon>
        <taxon>Herpetosoma</taxon>
    </lineage>
</organism>
<evidence type="ECO:0000256" key="2">
    <source>
        <dbReference type="ARBA" id="ARBA00022692"/>
    </source>
</evidence>
<feature type="domain" description="Phosphatidic acid phosphatase type 2/haloperoxidase" evidence="9">
    <location>
        <begin position="100"/>
        <end position="216"/>
    </location>
</feature>
<dbReference type="GO" id="GO:0005789">
    <property type="term" value="C:endoplasmic reticulum membrane"/>
    <property type="evidence" value="ECO:0007669"/>
    <property type="project" value="UniProtKB-SubCell"/>
</dbReference>
<keyword evidence="5 8" id="KW-1133">Transmembrane helix</keyword>
<gene>
    <name evidence="10" type="ORF">TraAM80_09621</name>
</gene>
<evidence type="ECO:0000256" key="7">
    <source>
        <dbReference type="ARBA" id="ARBA00038324"/>
    </source>
</evidence>
<dbReference type="SMART" id="SM00014">
    <property type="entry name" value="acidPPc"/>
    <property type="match status" value="1"/>
</dbReference>
<dbReference type="SUPFAM" id="SSF48317">
    <property type="entry name" value="Acid phosphatase/Vanadium-dependent haloperoxidase"/>
    <property type="match status" value="1"/>
</dbReference>
<dbReference type="VEuPathDB" id="TriTrypDB:TRSC58_01172"/>
<dbReference type="PANTHER" id="PTHR14969:SF28">
    <property type="entry name" value="DIHYDROSPHINGOSINE 1-PHOSPHATE PHOSPHATASE LCB3-RELATED"/>
    <property type="match status" value="1"/>
</dbReference>
<dbReference type="Gene3D" id="1.20.144.10">
    <property type="entry name" value="Phosphatidic acid phosphatase type 2/haloperoxidase"/>
    <property type="match status" value="1"/>
</dbReference>
<dbReference type="GeneID" id="40333554"/>
<evidence type="ECO:0000313" key="11">
    <source>
        <dbReference type="Proteomes" id="UP000283634"/>
    </source>
</evidence>
<dbReference type="CDD" id="cd03388">
    <property type="entry name" value="PAP2_SPPase1"/>
    <property type="match status" value="1"/>
</dbReference>
<evidence type="ECO:0000256" key="8">
    <source>
        <dbReference type="SAM" id="Phobius"/>
    </source>
</evidence>
<dbReference type="RefSeq" id="XP_029233837.1">
    <property type="nucleotide sequence ID" value="XM_029386291.1"/>
</dbReference>
<keyword evidence="3" id="KW-0378">Hydrolase</keyword>
<evidence type="ECO:0000259" key="9">
    <source>
        <dbReference type="SMART" id="SM00014"/>
    </source>
</evidence>
<dbReference type="GO" id="GO:0042392">
    <property type="term" value="F:sphingosine-1-phosphate phosphatase activity"/>
    <property type="evidence" value="ECO:0007669"/>
    <property type="project" value="TreeGrafter"/>
</dbReference>
<reference evidence="10 11" key="1">
    <citation type="journal article" date="2018" name="BMC Genomics">
        <title>Genomic comparison of Trypanosoma conorhini and Trypanosoma rangeli to Trypanosoma cruzi strains of high and low virulence.</title>
        <authorList>
            <person name="Bradwell K.R."/>
            <person name="Koparde V.N."/>
            <person name="Matveyev A.V."/>
            <person name="Serrano M.G."/>
            <person name="Alves J.M."/>
            <person name="Parikh H."/>
            <person name="Huang B."/>
            <person name="Lee V."/>
            <person name="Espinosa-Alvarez O."/>
            <person name="Ortiz P.A."/>
            <person name="Costa-Martins A.G."/>
            <person name="Teixeira M.M."/>
            <person name="Buck G.A."/>
        </authorList>
    </citation>
    <scope>NUCLEOTIDE SEQUENCE [LARGE SCALE GENOMIC DNA]</scope>
    <source>
        <strain evidence="10 11">AM80</strain>
    </source>
</reference>
<accession>A0A422MU49</accession>
<dbReference type="EMBL" id="MKGL01000640">
    <property type="protein sequence ID" value="RNE96805.1"/>
    <property type="molecule type" value="Genomic_DNA"/>
</dbReference>
<comment type="subcellular location">
    <subcellularLocation>
        <location evidence="1">Endoplasmic reticulum membrane</location>
        <topology evidence="1">Multi-pass membrane protein</topology>
    </subcellularLocation>
</comment>
<comment type="similarity">
    <text evidence="7">Belongs to the type 2 lipid phosphate phosphatase family.</text>
</comment>
<feature type="transmembrane region" description="Helical" evidence="8">
    <location>
        <begin position="171"/>
        <end position="193"/>
    </location>
</feature>
<name>A0A422MU49_TRYRA</name>
<comment type="caution">
    <text evidence="10">The sequence shown here is derived from an EMBL/GenBank/DDBJ whole genome shotgun (WGS) entry which is preliminary data.</text>
</comment>
<sequence length="467" mass="52696">MTVELQPRIDGLLASSPLAPHRHFCMLPREMQSVVPFKSWYVSNYCNEEHLLVLLRLQRCWPSLQRAITIYFKIWSFTGETEFYTAFFSTMAWLGLWQEELNMMVLMCLGQYITGTLKDAAGCPRPPWPPVELRGRTNASMEYGYPSTHSSSSLLFAYSVYNFLILLFPNHPVACSVACVVFIVNVSLSRLFLGMHWPADIVAGFGVAGLIILSHVAFLRSWILAIASLATVEVWHYLLAILVVQVLAVSHAAPREFCPCYLDSLRFLGATLGALFGEWTFYTQYGTHVAGASSDDLYGTLFSWKFLVQYISCFFVLVIGKTVTSFVAAPVLRHFFCFASRGAAPNRPWLWRQVRAVVSDAVRRAYWIPPCEAPTAGVAQQHWEAPSADSACQSGCVITAASTVEIPLPHTCEADTTPHNSVQLWSPRTHRHWWLWEAHRCTVVYFVVGFMTMYVCPVILRVFFRGS</sequence>
<evidence type="ECO:0000313" key="10">
    <source>
        <dbReference type="EMBL" id="RNE96805.1"/>
    </source>
</evidence>
<protein>
    <submittedName>
        <fullName evidence="10">Putative sphingosine-1-phosphate phosphatase</fullName>
    </submittedName>
</protein>
<dbReference type="PANTHER" id="PTHR14969">
    <property type="entry name" value="SPHINGOSINE-1-PHOSPHATE PHOSPHOHYDROLASE"/>
    <property type="match status" value="1"/>
</dbReference>
<evidence type="ECO:0000256" key="3">
    <source>
        <dbReference type="ARBA" id="ARBA00022801"/>
    </source>
</evidence>
<keyword evidence="11" id="KW-1185">Reference proteome</keyword>
<feature type="transmembrane region" description="Helical" evidence="8">
    <location>
        <begin position="205"/>
        <end position="228"/>
    </location>
</feature>
<feature type="transmembrane region" description="Helical" evidence="8">
    <location>
        <begin position="307"/>
        <end position="332"/>
    </location>
</feature>
<feature type="transmembrane region" description="Helical" evidence="8">
    <location>
        <begin position="265"/>
        <end position="287"/>
    </location>
</feature>
<proteinExistence type="inferred from homology"/>
<dbReference type="InterPro" id="IPR000326">
    <property type="entry name" value="PAP2/HPO"/>
</dbReference>
<dbReference type="InterPro" id="IPR036938">
    <property type="entry name" value="PAP2/HPO_sf"/>
</dbReference>
<dbReference type="Proteomes" id="UP000283634">
    <property type="component" value="Unassembled WGS sequence"/>
</dbReference>
<dbReference type="AlphaFoldDB" id="A0A422MU49"/>
<keyword evidence="2 8" id="KW-0812">Transmembrane</keyword>
<keyword evidence="6 8" id="KW-0472">Membrane</keyword>
<keyword evidence="4" id="KW-0256">Endoplasmic reticulum</keyword>
<evidence type="ECO:0000256" key="5">
    <source>
        <dbReference type="ARBA" id="ARBA00022989"/>
    </source>
</evidence>
<dbReference type="OrthoDB" id="301434at2759"/>
<dbReference type="Pfam" id="PF01569">
    <property type="entry name" value="PAP2"/>
    <property type="match status" value="1"/>
</dbReference>
<evidence type="ECO:0000256" key="1">
    <source>
        <dbReference type="ARBA" id="ARBA00004477"/>
    </source>
</evidence>
<evidence type="ECO:0000256" key="4">
    <source>
        <dbReference type="ARBA" id="ARBA00022824"/>
    </source>
</evidence>
<feature type="transmembrane region" description="Helical" evidence="8">
    <location>
        <begin position="443"/>
        <end position="464"/>
    </location>
</feature>
<evidence type="ECO:0000256" key="6">
    <source>
        <dbReference type="ARBA" id="ARBA00023136"/>
    </source>
</evidence>